<evidence type="ECO:0000313" key="1">
    <source>
        <dbReference type="EMBL" id="XCB33611.1"/>
    </source>
</evidence>
<dbReference type="AlphaFoldDB" id="A0AAU7ZRN9"/>
<reference evidence="1" key="2">
    <citation type="journal article" date="2024" name="Environ. Microbiol.">
        <title>Genome analysis and description of Tunturibacter gen. nov. expands the diversity of Terriglobia in tundra soils.</title>
        <authorList>
            <person name="Messyasz A."/>
            <person name="Mannisto M.K."/>
            <person name="Kerkhof L.J."/>
            <person name="Haggblom M.M."/>
        </authorList>
    </citation>
    <scope>NUCLEOTIDE SEQUENCE</scope>
    <source>
        <strain evidence="1">X5P6</strain>
    </source>
</reference>
<dbReference type="EMBL" id="CP132942">
    <property type="protein sequence ID" value="XCB33611.1"/>
    <property type="molecule type" value="Genomic_DNA"/>
</dbReference>
<reference evidence="1" key="1">
    <citation type="submission" date="2023-08" db="EMBL/GenBank/DDBJ databases">
        <authorList>
            <person name="Messyasz A."/>
            <person name="Mannisto M.K."/>
            <person name="Kerkhof L.J."/>
            <person name="Haggblom M."/>
        </authorList>
    </citation>
    <scope>NUCLEOTIDE SEQUENCE</scope>
    <source>
        <strain evidence="1">X5P6</strain>
    </source>
</reference>
<dbReference type="KEGG" id="tpsc:RBB77_01635"/>
<protein>
    <submittedName>
        <fullName evidence="1">Uncharacterized protein</fullName>
    </submittedName>
</protein>
<gene>
    <name evidence="1" type="ORF">RBB77_01635</name>
</gene>
<organism evidence="1">
    <name type="scientific">Tunturiibacter psychrotolerans</name>
    <dbReference type="NCBI Taxonomy" id="3069686"/>
    <lineage>
        <taxon>Bacteria</taxon>
        <taxon>Pseudomonadati</taxon>
        <taxon>Acidobacteriota</taxon>
        <taxon>Terriglobia</taxon>
        <taxon>Terriglobales</taxon>
        <taxon>Acidobacteriaceae</taxon>
        <taxon>Tunturiibacter</taxon>
    </lineage>
</organism>
<proteinExistence type="predicted"/>
<dbReference type="RefSeq" id="WP_353064449.1">
    <property type="nucleotide sequence ID" value="NZ_CP132942.1"/>
</dbReference>
<sequence>MQDIHINEVHTEIEITESVGTLGPAEVKKLVGLVMAQLKAQNHHDDLRRRDDRLENSAYVSDLIDGR</sequence>
<name>A0AAU7ZRN9_9BACT</name>
<accession>A0AAU7ZRN9</accession>